<proteinExistence type="predicted"/>
<sequence>MVVRFLSLQAGLFCFGVGIPLTLQAHLGLSPWDVLHQGISRHTPLTIGQASELVGLIILLVAWSLGTRPGVGTLSNMLLVGFWIDRVISWGWIPDANAAPLMVRFTMLAGALLLFGIGSGAYIAPRLGAGPRDGIMLALARRTRRPVALVRGGIESSACLLGFLLGGTVGVGTLVIGLLLGPSVHAGLRLFGFDLHAVAPTVGAERGAVRIEDPLAEGL</sequence>
<organism evidence="2 3">
    <name type="scientific">Candidatus Aeolococcus gillhamiae</name>
    <dbReference type="NCBI Taxonomy" id="3127015"/>
    <lineage>
        <taxon>Bacteria</taxon>
        <taxon>Bacillati</taxon>
        <taxon>Candidatus Dormiibacterota</taxon>
        <taxon>Candidatus Dormibacteria</taxon>
        <taxon>Candidatus Aeolococcales</taxon>
        <taxon>Candidatus Aeolococcaceae</taxon>
        <taxon>Candidatus Aeolococcus</taxon>
    </lineage>
</organism>
<name>A0A934K3N9_9BACT</name>
<feature type="transmembrane region" description="Helical" evidence="1">
    <location>
        <begin position="73"/>
        <end position="93"/>
    </location>
</feature>
<dbReference type="EMBL" id="JAEKNS010000150">
    <property type="protein sequence ID" value="MBJ7596188.1"/>
    <property type="molecule type" value="Genomic_DNA"/>
</dbReference>
<evidence type="ECO:0000313" key="3">
    <source>
        <dbReference type="Proteomes" id="UP000606991"/>
    </source>
</evidence>
<feature type="transmembrane region" description="Helical" evidence="1">
    <location>
        <begin position="105"/>
        <end position="124"/>
    </location>
</feature>
<dbReference type="Pfam" id="PF19700">
    <property type="entry name" value="DUF6198"/>
    <property type="match status" value="1"/>
</dbReference>
<evidence type="ECO:0000313" key="2">
    <source>
        <dbReference type="EMBL" id="MBJ7596188.1"/>
    </source>
</evidence>
<dbReference type="Proteomes" id="UP000606991">
    <property type="component" value="Unassembled WGS sequence"/>
</dbReference>
<dbReference type="AlphaFoldDB" id="A0A934K3N9"/>
<evidence type="ECO:0000256" key="1">
    <source>
        <dbReference type="SAM" id="Phobius"/>
    </source>
</evidence>
<feature type="transmembrane region" description="Helical" evidence="1">
    <location>
        <begin position="158"/>
        <end position="180"/>
    </location>
</feature>
<feature type="transmembrane region" description="Helical" evidence="1">
    <location>
        <begin position="48"/>
        <end position="66"/>
    </location>
</feature>
<gene>
    <name evidence="2" type="ORF">JF886_15260</name>
</gene>
<keyword evidence="1" id="KW-0812">Transmembrane</keyword>
<accession>A0A934K3N9</accession>
<dbReference type="InterPro" id="IPR038750">
    <property type="entry name" value="YczE/YyaS-like"/>
</dbReference>
<keyword evidence="1" id="KW-0472">Membrane</keyword>
<dbReference type="RefSeq" id="WP_337313995.1">
    <property type="nucleotide sequence ID" value="NZ_JAEKNS010000150.1"/>
</dbReference>
<dbReference type="PANTHER" id="PTHR40078:SF1">
    <property type="entry name" value="INTEGRAL MEMBRANE PROTEIN"/>
    <property type="match status" value="1"/>
</dbReference>
<comment type="caution">
    <text evidence="2">The sequence shown here is derived from an EMBL/GenBank/DDBJ whole genome shotgun (WGS) entry which is preliminary data.</text>
</comment>
<keyword evidence="1" id="KW-1133">Transmembrane helix</keyword>
<reference evidence="2 3" key="1">
    <citation type="submission" date="2020-10" db="EMBL/GenBank/DDBJ databases">
        <title>Ca. Dormibacterota MAGs.</title>
        <authorList>
            <person name="Montgomery K."/>
        </authorList>
    </citation>
    <scope>NUCLEOTIDE SEQUENCE [LARGE SCALE GENOMIC DNA]</scope>
    <source>
        <strain evidence="2">SC8812_S17_18</strain>
    </source>
</reference>
<protein>
    <submittedName>
        <fullName evidence="2">Membrane protein</fullName>
    </submittedName>
</protein>
<dbReference type="PANTHER" id="PTHR40078">
    <property type="entry name" value="INTEGRAL MEMBRANE PROTEIN-RELATED"/>
    <property type="match status" value="1"/>
</dbReference>